<evidence type="ECO:0000313" key="2">
    <source>
        <dbReference type="EMBL" id="PON92166.1"/>
    </source>
</evidence>
<dbReference type="InParanoid" id="A0A2P5F2Y9"/>
<feature type="coiled-coil region" evidence="1">
    <location>
        <begin position="8"/>
        <end position="49"/>
    </location>
</feature>
<sequence length="229" mass="26155">MEFIVAAMKQLEKDYGAVLNQTHLLENEIRSLKEENQKWDEERRVFQKQVLEILYQTQKSSNFNSNGGPRYKNESIEVQEDDSIINSRCEDLKKLANNVKSGLGRSTKCVSQRFRNVYSQEKDIKDLNELYGNYKKSHNTKLESRADKVSVNSSNTNPHSVECPAKGKIPKSVTQYGTLSSPQKSVAGVYIERKMASNGCCSPWHSSEIETHKFEKKKSIIDDSIIDNL</sequence>
<evidence type="ECO:0000313" key="3">
    <source>
        <dbReference type="Proteomes" id="UP000237000"/>
    </source>
</evidence>
<keyword evidence="3" id="KW-1185">Reference proteome</keyword>
<protein>
    <submittedName>
        <fullName evidence="2">Uncharacterized protein</fullName>
    </submittedName>
</protein>
<proteinExistence type="predicted"/>
<dbReference type="Proteomes" id="UP000237000">
    <property type="component" value="Unassembled WGS sequence"/>
</dbReference>
<name>A0A2P5F2Y9_TREOI</name>
<accession>A0A2P5F2Y9</accession>
<dbReference type="EMBL" id="JXTC01000068">
    <property type="protein sequence ID" value="PON92166.1"/>
    <property type="molecule type" value="Genomic_DNA"/>
</dbReference>
<comment type="caution">
    <text evidence="2">The sequence shown here is derived from an EMBL/GenBank/DDBJ whole genome shotgun (WGS) entry which is preliminary data.</text>
</comment>
<reference evidence="3" key="1">
    <citation type="submission" date="2016-06" db="EMBL/GenBank/DDBJ databases">
        <title>Parallel loss of symbiosis genes in relatives of nitrogen-fixing non-legume Parasponia.</title>
        <authorList>
            <person name="Van Velzen R."/>
            <person name="Holmer R."/>
            <person name="Bu F."/>
            <person name="Rutten L."/>
            <person name="Van Zeijl A."/>
            <person name="Liu W."/>
            <person name="Santuari L."/>
            <person name="Cao Q."/>
            <person name="Sharma T."/>
            <person name="Shen D."/>
            <person name="Roswanjaya Y."/>
            <person name="Wardhani T."/>
            <person name="Kalhor M.S."/>
            <person name="Jansen J."/>
            <person name="Van den Hoogen J."/>
            <person name="Gungor B."/>
            <person name="Hartog M."/>
            <person name="Hontelez J."/>
            <person name="Verver J."/>
            <person name="Yang W.-C."/>
            <person name="Schijlen E."/>
            <person name="Repin R."/>
            <person name="Schilthuizen M."/>
            <person name="Schranz E."/>
            <person name="Heidstra R."/>
            <person name="Miyata K."/>
            <person name="Fedorova E."/>
            <person name="Kohlen W."/>
            <person name="Bisseling T."/>
            <person name="Smit S."/>
            <person name="Geurts R."/>
        </authorList>
    </citation>
    <scope>NUCLEOTIDE SEQUENCE [LARGE SCALE GENOMIC DNA]</scope>
    <source>
        <strain evidence="3">cv. RG33-2</strain>
    </source>
</reference>
<evidence type="ECO:0000256" key="1">
    <source>
        <dbReference type="SAM" id="Coils"/>
    </source>
</evidence>
<dbReference type="AlphaFoldDB" id="A0A2P5F2Y9"/>
<keyword evidence="1" id="KW-0175">Coiled coil</keyword>
<organism evidence="2 3">
    <name type="scientific">Trema orientale</name>
    <name type="common">Charcoal tree</name>
    <name type="synonym">Celtis orientalis</name>
    <dbReference type="NCBI Taxonomy" id="63057"/>
    <lineage>
        <taxon>Eukaryota</taxon>
        <taxon>Viridiplantae</taxon>
        <taxon>Streptophyta</taxon>
        <taxon>Embryophyta</taxon>
        <taxon>Tracheophyta</taxon>
        <taxon>Spermatophyta</taxon>
        <taxon>Magnoliopsida</taxon>
        <taxon>eudicotyledons</taxon>
        <taxon>Gunneridae</taxon>
        <taxon>Pentapetalae</taxon>
        <taxon>rosids</taxon>
        <taxon>fabids</taxon>
        <taxon>Rosales</taxon>
        <taxon>Cannabaceae</taxon>
        <taxon>Trema</taxon>
    </lineage>
</organism>
<gene>
    <name evidence="2" type="ORF">TorRG33x02_119850</name>
</gene>